<dbReference type="InterPro" id="IPR023214">
    <property type="entry name" value="HAD_sf"/>
</dbReference>
<dbReference type="EnsemblBacteria" id="AAR39187">
    <property type="protein sequence ID" value="AAR39187"/>
    <property type="gene ID" value="NEQ340"/>
</dbReference>
<organism evidence="1 2">
    <name type="scientific">Nanoarchaeum equitans (strain Kin4-M)</name>
    <dbReference type="NCBI Taxonomy" id="228908"/>
    <lineage>
        <taxon>Archaea</taxon>
        <taxon>Nanobdellota</taxon>
        <taxon>Candidatus Nanoarchaeia</taxon>
        <taxon>Nanoarchaeales</taxon>
        <taxon>Nanoarchaeaceae</taxon>
        <taxon>Nanoarchaeum</taxon>
    </lineage>
</organism>
<dbReference type="KEGG" id="neq:NEQ340"/>
<dbReference type="EMBL" id="AE017199">
    <property type="protein sequence ID" value="AAR39187.1"/>
    <property type="molecule type" value="Genomic_DNA"/>
</dbReference>
<dbReference type="Proteomes" id="UP000000578">
    <property type="component" value="Chromosome"/>
</dbReference>
<dbReference type="SUPFAM" id="SSF56784">
    <property type="entry name" value="HAD-like"/>
    <property type="match status" value="1"/>
</dbReference>
<evidence type="ECO:0000313" key="1">
    <source>
        <dbReference type="EMBL" id="AAR39187.1"/>
    </source>
</evidence>
<dbReference type="AlphaFoldDB" id="Q74MB3"/>
<proteinExistence type="predicted"/>
<accession>Q74MB3</accession>
<name>Q74MB3_NANEQ</name>
<dbReference type="InterPro" id="IPR041492">
    <property type="entry name" value="HAD_2"/>
</dbReference>
<protein>
    <submittedName>
        <fullName evidence="1">NEQ340</fullName>
    </submittedName>
</protein>
<dbReference type="Gene3D" id="3.40.50.1000">
    <property type="entry name" value="HAD superfamily/HAD-like"/>
    <property type="match status" value="1"/>
</dbReference>
<dbReference type="InterPro" id="IPR036412">
    <property type="entry name" value="HAD-like_sf"/>
</dbReference>
<dbReference type="BioCyc" id="NEQU228908:GJB6-361-MONOMER"/>
<sequence>MGKKFLVFDYDGTLLNSIPILARYIYKKVSPFVKTDIREIEKLIGFPIHVIAYELAKDEDKAKTLIKLIDLKEAFEEYKKASLYWDAKIAIPQLHKNYRLAILTASPRYFVESTLGEYKKYFDIIDDRKEKSDLLDKIDAIAYVGDHIVDIEIGKKYNIPTYLIERPHNLHIKYKPKLKNLLQLVKILN</sequence>
<dbReference type="InterPro" id="IPR023198">
    <property type="entry name" value="PGP-like_dom2"/>
</dbReference>
<dbReference type="HOGENOM" id="CLU_1431676_0_0_2"/>
<dbReference type="Gene3D" id="1.10.150.240">
    <property type="entry name" value="Putative phosphatase, domain 2"/>
    <property type="match status" value="1"/>
</dbReference>
<evidence type="ECO:0000313" key="2">
    <source>
        <dbReference type="Proteomes" id="UP000000578"/>
    </source>
</evidence>
<keyword evidence="2" id="KW-1185">Reference proteome</keyword>
<reference evidence="1 2" key="1">
    <citation type="journal article" date="2003" name="Proc. Natl. Acad. Sci. U.S.A.">
        <title>The genome of Nanoarchaeum equitans: insights into early archaeal evolution and derived parasitism.</title>
        <authorList>
            <person name="Waters E."/>
            <person name="Hohn M.J."/>
            <person name="Ahel I."/>
            <person name="Graham D.E."/>
            <person name="Adams M.D."/>
            <person name="Barnstead M."/>
            <person name="Beeson K.Y."/>
            <person name="Bibbs L."/>
            <person name="Bolanos R."/>
            <person name="Keller M."/>
            <person name="Kretz K."/>
            <person name="Lin X."/>
            <person name="Mathur E."/>
            <person name="Ni J."/>
            <person name="Podar M."/>
            <person name="Richardson T."/>
            <person name="Sutton G.G."/>
            <person name="Simon M."/>
            <person name="Soll D."/>
            <person name="Stetter K.O."/>
            <person name="Short J.M."/>
            <person name="Noordewier M."/>
        </authorList>
    </citation>
    <scope>NUCLEOTIDE SEQUENCE [LARGE SCALE GENOMIC DNA]</scope>
    <source>
        <strain evidence="1 2">Kin4-M</strain>
    </source>
</reference>
<dbReference type="Pfam" id="PF13419">
    <property type="entry name" value="HAD_2"/>
    <property type="match status" value="1"/>
</dbReference>
<gene>
    <name evidence="1" type="ordered locus">NEQ340</name>
</gene>
<dbReference type="STRING" id="228908.NEQ340"/>